<proteinExistence type="predicted"/>
<feature type="region of interest" description="Disordered" evidence="1">
    <location>
        <begin position="241"/>
        <end position="269"/>
    </location>
</feature>
<dbReference type="GO" id="GO:0016829">
    <property type="term" value="F:lyase activity"/>
    <property type="evidence" value="ECO:0007669"/>
    <property type="project" value="UniProtKB-KW"/>
</dbReference>
<name>A0A7G7MN02_9PSEU</name>
<sequence length="269" mass="26790">MDTAPAEAFRRLHHGPAPLLLPNAWDVASALALAADGHPAIGTTSLGVAAAAGRADAAGATRAETVALAGALAGRGILLTVDVESGFSDDPDAVADLVVELADAGAVGVNIEDGRPDGTLAPVEVLAAKVAAVRARTPAVFVNARTDAFWLPGSTDRPLEEALRRAAVYLDAGADGIFVPGALTDAATRTLADGVAAPLNVLAGRHTVAELAGTGVRRISTGSLLYRTALSAAVASAAAIRDGREPDGPPPLGYAEVQGLAGPQAVGGR</sequence>
<reference evidence="2 3" key="1">
    <citation type="submission" date="2020-08" db="EMBL/GenBank/DDBJ databases">
        <authorList>
            <person name="Mo P."/>
        </authorList>
    </citation>
    <scope>NUCLEOTIDE SEQUENCE [LARGE SCALE GENOMIC DNA]</scope>
    <source>
        <strain evidence="2 3">CGMCC 4.1532</strain>
    </source>
</reference>
<dbReference type="Pfam" id="PF13714">
    <property type="entry name" value="PEP_mutase"/>
    <property type="match status" value="1"/>
</dbReference>
<evidence type="ECO:0000256" key="1">
    <source>
        <dbReference type="SAM" id="MobiDB-lite"/>
    </source>
</evidence>
<gene>
    <name evidence="2" type="ORF">H6H00_09825</name>
</gene>
<dbReference type="PANTHER" id="PTHR42905">
    <property type="entry name" value="PHOSPHOENOLPYRUVATE CARBOXYLASE"/>
    <property type="match status" value="1"/>
</dbReference>
<evidence type="ECO:0000313" key="2">
    <source>
        <dbReference type="EMBL" id="QNG54163.1"/>
    </source>
</evidence>
<organism evidence="2 3">
    <name type="scientific">Pseudonocardia petroleophila</name>
    <dbReference type="NCBI Taxonomy" id="37331"/>
    <lineage>
        <taxon>Bacteria</taxon>
        <taxon>Bacillati</taxon>
        <taxon>Actinomycetota</taxon>
        <taxon>Actinomycetes</taxon>
        <taxon>Pseudonocardiales</taxon>
        <taxon>Pseudonocardiaceae</taxon>
        <taxon>Pseudonocardia</taxon>
    </lineage>
</organism>
<evidence type="ECO:0000313" key="3">
    <source>
        <dbReference type="Proteomes" id="UP000515728"/>
    </source>
</evidence>
<keyword evidence="2" id="KW-0456">Lyase</keyword>
<dbReference type="SUPFAM" id="SSF51621">
    <property type="entry name" value="Phosphoenolpyruvate/pyruvate domain"/>
    <property type="match status" value="1"/>
</dbReference>
<dbReference type="RefSeq" id="WP_185720987.1">
    <property type="nucleotide sequence ID" value="NZ_BAAAWI010000001.1"/>
</dbReference>
<dbReference type="PANTHER" id="PTHR42905:SF16">
    <property type="entry name" value="CARBOXYPHOSPHONOENOLPYRUVATE PHOSPHONOMUTASE-LIKE PROTEIN (AFU_ORTHOLOGUE AFUA_5G07230)"/>
    <property type="match status" value="1"/>
</dbReference>
<dbReference type="CDD" id="cd00377">
    <property type="entry name" value="ICL_PEPM"/>
    <property type="match status" value="1"/>
</dbReference>
<dbReference type="InterPro" id="IPR015813">
    <property type="entry name" value="Pyrv/PenolPyrv_kinase-like_dom"/>
</dbReference>
<accession>A0A7G7MN02</accession>
<protein>
    <submittedName>
        <fullName evidence="2">Isocitrate lyase/phosphoenolpyruvate mutase family protein</fullName>
    </submittedName>
</protein>
<dbReference type="KEGG" id="ppel:H6H00_09825"/>
<dbReference type="InterPro" id="IPR040442">
    <property type="entry name" value="Pyrv_kinase-like_dom_sf"/>
</dbReference>
<dbReference type="Gene3D" id="3.20.20.60">
    <property type="entry name" value="Phosphoenolpyruvate-binding domains"/>
    <property type="match status" value="1"/>
</dbReference>
<dbReference type="Proteomes" id="UP000515728">
    <property type="component" value="Chromosome"/>
</dbReference>
<dbReference type="EMBL" id="CP060131">
    <property type="protein sequence ID" value="QNG54163.1"/>
    <property type="molecule type" value="Genomic_DNA"/>
</dbReference>
<dbReference type="AlphaFoldDB" id="A0A7G7MN02"/>
<keyword evidence="3" id="KW-1185">Reference proteome</keyword>
<dbReference type="InterPro" id="IPR039556">
    <property type="entry name" value="ICL/PEPM"/>
</dbReference>